<dbReference type="OrthoDB" id="10686003at2759"/>
<keyword evidence="3" id="KW-1185">Reference proteome</keyword>
<feature type="region of interest" description="Disordered" evidence="1">
    <location>
        <begin position="1"/>
        <end position="341"/>
    </location>
</feature>
<dbReference type="EMBL" id="MU005601">
    <property type="protein sequence ID" value="KAF2679735.1"/>
    <property type="molecule type" value="Genomic_DNA"/>
</dbReference>
<feature type="compositionally biased region" description="Low complexity" evidence="1">
    <location>
        <begin position="249"/>
        <end position="272"/>
    </location>
</feature>
<evidence type="ECO:0000313" key="2">
    <source>
        <dbReference type="EMBL" id="KAF2679735.1"/>
    </source>
</evidence>
<name>A0A6G1INL2_9PLEO</name>
<dbReference type="Proteomes" id="UP000799291">
    <property type="component" value="Unassembled WGS sequence"/>
</dbReference>
<organism evidence="2 3">
    <name type="scientific">Lentithecium fluviatile CBS 122367</name>
    <dbReference type="NCBI Taxonomy" id="1168545"/>
    <lineage>
        <taxon>Eukaryota</taxon>
        <taxon>Fungi</taxon>
        <taxon>Dikarya</taxon>
        <taxon>Ascomycota</taxon>
        <taxon>Pezizomycotina</taxon>
        <taxon>Dothideomycetes</taxon>
        <taxon>Pleosporomycetidae</taxon>
        <taxon>Pleosporales</taxon>
        <taxon>Massarineae</taxon>
        <taxon>Lentitheciaceae</taxon>
        <taxon>Lentithecium</taxon>
    </lineage>
</organism>
<accession>A0A6G1INL2</accession>
<feature type="compositionally biased region" description="Basic and acidic residues" evidence="1">
    <location>
        <begin position="197"/>
        <end position="207"/>
    </location>
</feature>
<dbReference type="AlphaFoldDB" id="A0A6G1INL2"/>
<reference evidence="2" key="1">
    <citation type="journal article" date="2020" name="Stud. Mycol.">
        <title>101 Dothideomycetes genomes: a test case for predicting lifestyles and emergence of pathogens.</title>
        <authorList>
            <person name="Haridas S."/>
            <person name="Albert R."/>
            <person name="Binder M."/>
            <person name="Bloem J."/>
            <person name="Labutti K."/>
            <person name="Salamov A."/>
            <person name="Andreopoulos B."/>
            <person name="Baker S."/>
            <person name="Barry K."/>
            <person name="Bills G."/>
            <person name="Bluhm B."/>
            <person name="Cannon C."/>
            <person name="Castanera R."/>
            <person name="Culley D."/>
            <person name="Daum C."/>
            <person name="Ezra D."/>
            <person name="Gonzalez J."/>
            <person name="Henrissat B."/>
            <person name="Kuo A."/>
            <person name="Liang C."/>
            <person name="Lipzen A."/>
            <person name="Lutzoni F."/>
            <person name="Magnuson J."/>
            <person name="Mondo S."/>
            <person name="Nolan M."/>
            <person name="Ohm R."/>
            <person name="Pangilinan J."/>
            <person name="Park H.-J."/>
            <person name="Ramirez L."/>
            <person name="Alfaro M."/>
            <person name="Sun H."/>
            <person name="Tritt A."/>
            <person name="Yoshinaga Y."/>
            <person name="Zwiers L.-H."/>
            <person name="Turgeon B."/>
            <person name="Goodwin S."/>
            <person name="Spatafora J."/>
            <person name="Crous P."/>
            <person name="Grigoriev I."/>
        </authorList>
    </citation>
    <scope>NUCLEOTIDE SEQUENCE</scope>
    <source>
        <strain evidence="2">CBS 122367</strain>
    </source>
</reference>
<feature type="compositionally biased region" description="Acidic residues" evidence="1">
    <location>
        <begin position="123"/>
        <end position="149"/>
    </location>
</feature>
<feature type="compositionally biased region" description="Polar residues" evidence="1">
    <location>
        <begin position="278"/>
        <end position="288"/>
    </location>
</feature>
<feature type="compositionally biased region" description="Basic residues" evidence="1">
    <location>
        <begin position="104"/>
        <end position="117"/>
    </location>
</feature>
<feature type="compositionally biased region" description="Basic and acidic residues" evidence="1">
    <location>
        <begin position="18"/>
        <end position="40"/>
    </location>
</feature>
<sequence>METIRAGDGLVGQSESSKAARAEETSTRYKPPACEDDHGSPEPQKLGPDSVDPPLQKGKRLDVIVEEDNTLNKKDRKGPSLPGRVPLPPGRRSPSPLSKPPMGSHRHRSLNSSKRARIKSDHAEEDEDDASTSSEESSDEWEYNDELASEDSASKRRPRSTRRPTIPSSHYRKPSRDTSRVREGRRTPRHGPPSSANHDHDARERSRTHPRSSGLDDYPLYMPPSSSWVPHAGSRLGHSTNPFVPSPFGSPDAYGYAASGYAPSGYAPSGYARPPSFLSGTTAVSTPPFQLPYQGYQRLPSPPPRQRRAPSPEAPPPPPLPPPPPPPPNAQETSSPTAAIDPITLVEEYLGLLRKAKERQLLDASRVLSWIDRRPRYRN</sequence>
<evidence type="ECO:0000256" key="1">
    <source>
        <dbReference type="SAM" id="MobiDB-lite"/>
    </source>
</evidence>
<feature type="compositionally biased region" description="Pro residues" evidence="1">
    <location>
        <begin position="312"/>
        <end position="329"/>
    </location>
</feature>
<proteinExistence type="predicted"/>
<feature type="compositionally biased region" description="Basic and acidic residues" evidence="1">
    <location>
        <begin position="174"/>
        <end position="186"/>
    </location>
</feature>
<protein>
    <submittedName>
        <fullName evidence="2">Uncharacterized protein</fullName>
    </submittedName>
</protein>
<evidence type="ECO:0000313" key="3">
    <source>
        <dbReference type="Proteomes" id="UP000799291"/>
    </source>
</evidence>
<gene>
    <name evidence="2" type="ORF">K458DRAFT_113690</name>
</gene>